<proteinExistence type="predicted"/>
<accession>M7D8J5</accession>
<dbReference type="Pfam" id="PF13401">
    <property type="entry name" value="AAA_22"/>
    <property type="match status" value="1"/>
</dbReference>
<keyword evidence="3" id="KW-1185">Reference proteome</keyword>
<dbReference type="SUPFAM" id="SSF52540">
    <property type="entry name" value="P-loop containing nucleoside triphosphate hydrolases"/>
    <property type="match status" value="1"/>
</dbReference>
<dbReference type="InterPro" id="IPR003593">
    <property type="entry name" value="AAA+_ATPase"/>
</dbReference>
<dbReference type="Proteomes" id="UP000011960">
    <property type="component" value="Unassembled WGS sequence"/>
</dbReference>
<protein>
    <submittedName>
        <fullName evidence="2">Tn7-like transposition protein c</fullName>
    </submittedName>
</protein>
<dbReference type="Gene3D" id="3.40.50.300">
    <property type="entry name" value="P-loop containing nucleotide triphosphate hydrolases"/>
    <property type="match status" value="1"/>
</dbReference>
<dbReference type="PATRIC" id="fig|1288826.3.peg.468"/>
<gene>
    <name evidence="2" type="ORF">MSNKSG1_02429</name>
</gene>
<dbReference type="GO" id="GO:0016887">
    <property type="term" value="F:ATP hydrolysis activity"/>
    <property type="evidence" value="ECO:0007669"/>
    <property type="project" value="InterPro"/>
</dbReference>
<comment type="caution">
    <text evidence="2">The sequence shown here is derived from an EMBL/GenBank/DDBJ whole genome shotgun (WGS) entry which is preliminary data.</text>
</comment>
<dbReference type="InterPro" id="IPR027417">
    <property type="entry name" value="P-loop_NTPase"/>
</dbReference>
<reference evidence="2 3" key="1">
    <citation type="journal article" date="2013" name="Genome Announc.">
        <title>Genome Sequence of Hydrothermal Arsenic-Respiring Bacterium Marinobacter santoriniensis NKSG1T.</title>
        <authorList>
            <person name="Handley K.M."/>
            <person name="Upton M."/>
            <person name="Beatson S.A."/>
            <person name="Hery M."/>
            <person name="Lloyd J.R."/>
        </authorList>
    </citation>
    <scope>NUCLEOTIDE SEQUENCE [LARGE SCALE GENOMIC DNA]</scope>
    <source>
        <strain evidence="2 3">NKSG1</strain>
    </source>
</reference>
<dbReference type="OrthoDB" id="5593847at2"/>
<dbReference type="AlphaFoldDB" id="M7D8J5"/>
<organism evidence="2 3">
    <name type="scientific">Marinobacter santoriniensis NKSG1</name>
    <dbReference type="NCBI Taxonomy" id="1288826"/>
    <lineage>
        <taxon>Bacteria</taxon>
        <taxon>Pseudomonadati</taxon>
        <taxon>Pseudomonadota</taxon>
        <taxon>Gammaproteobacteria</taxon>
        <taxon>Pseudomonadales</taxon>
        <taxon>Marinobacteraceae</taxon>
        <taxon>Marinobacter</taxon>
    </lineage>
</organism>
<name>M7D8J5_9GAMM</name>
<dbReference type="SMART" id="SM00382">
    <property type="entry name" value="AAA"/>
    <property type="match status" value="1"/>
</dbReference>
<sequence length="470" mass="52536">MTTIAKAEYLSQRLEENQGNPLIEAIPGRLSPNRLIDAVARLPDFNPAQRDWHDHERELITKRLERCVIPLSVYQDVYATMYTTLIAGYQDRNPLRPATEQWLYGVTQNVQINSKTTADSILITGLSGAGKSTLINSILSCFPQVIEHESYNDEPYIQKQVVYLKIEIPPDAVRKALCLSFFSALDEALETNYYVQYSNSRKGISELETAIHQICASHCVGMIIIDEFQNLNVAKAGGDEVILQFFDSITNNAKIPIIKVGTPAALRLFSAKFRSGRRAGSAGFYELGQLKNDEQDWKTLVRAVWTFQWVKNPKRLDQKLENTLYELSQGIPFCLFKLMQLANLEAISSGVESISASTLRGVYKQHFGLLRHALSALRKGNPRQYEDLLPVSVWLEGGSSSVPIGHLINLAKTEEFRGEAAKMVKNHVDDAIAEAGLSASQKRQLFKIKENLETKLAEGKGAEFLGGEAE</sequence>
<dbReference type="EMBL" id="APAT01000007">
    <property type="protein sequence ID" value="EMP57043.1"/>
    <property type="molecule type" value="Genomic_DNA"/>
</dbReference>
<evidence type="ECO:0000259" key="1">
    <source>
        <dbReference type="SMART" id="SM00382"/>
    </source>
</evidence>
<evidence type="ECO:0000313" key="3">
    <source>
        <dbReference type="Proteomes" id="UP000011960"/>
    </source>
</evidence>
<feature type="domain" description="AAA+ ATPase" evidence="1">
    <location>
        <begin position="117"/>
        <end position="281"/>
    </location>
</feature>
<dbReference type="eggNOG" id="COG1672">
    <property type="taxonomic scope" value="Bacteria"/>
</dbReference>
<evidence type="ECO:0000313" key="2">
    <source>
        <dbReference type="EMBL" id="EMP57043.1"/>
    </source>
</evidence>
<dbReference type="RefSeq" id="WP_008937646.1">
    <property type="nucleotide sequence ID" value="NZ_APAT01000007.1"/>
</dbReference>
<dbReference type="InterPro" id="IPR049945">
    <property type="entry name" value="AAA_22"/>
</dbReference>
<dbReference type="STRING" id="1288826.MSNKSG1_02429"/>